<dbReference type="Proteomes" id="UP000245375">
    <property type="component" value="Unassembled WGS sequence"/>
</dbReference>
<evidence type="ECO:0008006" key="3">
    <source>
        <dbReference type="Google" id="ProtNLM"/>
    </source>
</evidence>
<comment type="caution">
    <text evidence="1">The sequence shown here is derived from an EMBL/GenBank/DDBJ whole genome shotgun (WGS) entry which is preliminary data.</text>
</comment>
<dbReference type="AlphaFoldDB" id="A0A2U2X740"/>
<organism evidence="1 2">
    <name type="scientific">Algibacter marinivivus</name>
    <dbReference type="NCBI Taxonomy" id="2100723"/>
    <lineage>
        <taxon>Bacteria</taxon>
        <taxon>Pseudomonadati</taxon>
        <taxon>Bacteroidota</taxon>
        <taxon>Flavobacteriia</taxon>
        <taxon>Flavobacteriales</taxon>
        <taxon>Flavobacteriaceae</taxon>
        <taxon>Algibacter</taxon>
    </lineage>
</organism>
<protein>
    <recommendedName>
        <fullName evidence="3">Lipoprotein</fullName>
    </recommendedName>
</protein>
<proteinExistence type="predicted"/>
<dbReference type="EMBL" id="QFRI01000001">
    <property type="protein sequence ID" value="PWH83615.1"/>
    <property type="molecule type" value="Genomic_DNA"/>
</dbReference>
<accession>A0A2U2X740</accession>
<evidence type="ECO:0000313" key="1">
    <source>
        <dbReference type="EMBL" id="PWH83615.1"/>
    </source>
</evidence>
<dbReference type="PROSITE" id="PS51257">
    <property type="entry name" value="PROKAR_LIPOPROTEIN"/>
    <property type="match status" value="1"/>
</dbReference>
<evidence type="ECO:0000313" key="2">
    <source>
        <dbReference type="Proteomes" id="UP000245375"/>
    </source>
</evidence>
<reference evidence="1 2" key="1">
    <citation type="submission" date="2018-05" db="EMBL/GenBank/DDBJ databases">
        <title>Algibacter marinivivus sp. nov., isolated from sample around a algae.</title>
        <authorList>
            <person name="Zhong X."/>
        </authorList>
    </citation>
    <scope>NUCLEOTIDE SEQUENCE [LARGE SCALE GENOMIC DNA]</scope>
    <source>
        <strain evidence="1 2">ZY111</strain>
    </source>
</reference>
<sequence length="167" mass="19445">MTKNSFRIFMIVTILSFGCQTSKELQQHYENQIGDTPFDEAIDNPNFKFCDSTKVLHKRAYIQYTGGEKALEEELIKNYTFQSALNNFTGYFIIRFAVNCNNETGRFRIEVLDSNFKKGHCSKALENHILSIAKSLKQWNHANYRGKDYDGYRFINIKMKNGNIIKS</sequence>
<gene>
    <name evidence="1" type="ORF">DIS18_03415</name>
</gene>
<keyword evidence="2" id="KW-1185">Reference proteome</keyword>
<name>A0A2U2X740_9FLAO</name>
<reference evidence="2" key="2">
    <citation type="submission" date="2018-05" db="EMBL/GenBank/DDBJ databases">
        <title>Algibacter marinivivus sp. nov., isolated from sample around a algae.</title>
        <authorList>
            <person name="Lu D."/>
        </authorList>
    </citation>
    <scope>NUCLEOTIDE SEQUENCE [LARGE SCALE GENOMIC DNA]</scope>
    <source>
        <strain evidence="2">ZY111</strain>
    </source>
</reference>
<reference evidence="2" key="3">
    <citation type="submission" date="2018-05" db="EMBL/GenBank/DDBJ databases">
        <authorList>
            <person name="Lu D."/>
        </authorList>
    </citation>
    <scope>NUCLEOTIDE SEQUENCE [LARGE SCALE GENOMIC DNA]</scope>
    <source>
        <strain evidence="2">ZY111</strain>
    </source>
</reference>